<feature type="transmembrane region" description="Helical" evidence="5">
    <location>
        <begin position="54"/>
        <end position="73"/>
    </location>
</feature>
<feature type="transmembrane region" description="Helical" evidence="5">
    <location>
        <begin position="282"/>
        <end position="297"/>
    </location>
</feature>
<sequence length="495" mass="53041">MKFKLGFARPVVLGPNFNQGRKVRKPVSRFVIPALGILLALFFGLAAAVLPWQFLVGIAGLPLLLLIGLAFPLPIFAISLLLMFGLVPEFIMAALPLGGAALRPPELMLIFLFVVVGFKSLVQGVSLVAPLKQIKVLLFVLALGLFLGVLKGKFVSHNVLAMADARQFVGWLALPISIWFLSTKPEVLHKLVIGIAILSAVLMLAQLALGVQLIFGFRGAETLGTEFRDVTRSAIGGGLFFLAYAAYSLFLSACHSEKNRLIYLVGCILAIGGVVASFNRGVWAGFVLCALLLLVFKPKTRHGFLMPLVALLLMVSIGLAGLFVAKPRVADAMLSRVLSLQEEGKRGSSLGFRFEENSQAVEAIRKNPLLGVGMGGEYKHAYRQLGVGGGFDTENSYIHNGYLSLWLKLGLMGAIIPVALLYFVGKGFANVAKNRSTEVPVEHKLKCLSAVAAIALSFVSALTSPDWSTMGQLAAFSIFIAILIVPVKAGADVRA</sequence>
<keyword evidence="7" id="KW-0436">Ligase</keyword>
<keyword evidence="8" id="KW-1185">Reference proteome</keyword>
<dbReference type="PANTHER" id="PTHR37422:SF13">
    <property type="entry name" value="LIPOPOLYSACCHARIDE BIOSYNTHESIS PROTEIN PA4999-RELATED"/>
    <property type="match status" value="1"/>
</dbReference>
<dbReference type="EMBL" id="JAJIRN010000008">
    <property type="protein sequence ID" value="MCV2370153.1"/>
    <property type="molecule type" value="Genomic_DNA"/>
</dbReference>
<feature type="transmembrane region" description="Helical" evidence="5">
    <location>
        <begin position="80"/>
        <end position="102"/>
    </location>
</feature>
<feature type="transmembrane region" description="Helical" evidence="5">
    <location>
        <begin position="30"/>
        <end position="48"/>
    </location>
</feature>
<dbReference type="Pfam" id="PF04932">
    <property type="entry name" value="Wzy_C"/>
    <property type="match status" value="1"/>
</dbReference>
<dbReference type="InterPro" id="IPR007016">
    <property type="entry name" value="O-antigen_ligase-rel_domated"/>
</dbReference>
<accession>A0ABT2YJF0</accession>
<feature type="transmembrane region" description="Helical" evidence="5">
    <location>
        <begin position="304"/>
        <end position="325"/>
    </location>
</feature>
<feature type="domain" description="O-antigen ligase-related" evidence="6">
    <location>
        <begin position="266"/>
        <end position="416"/>
    </location>
</feature>
<dbReference type="InterPro" id="IPR051533">
    <property type="entry name" value="WaaL-like"/>
</dbReference>
<feature type="transmembrane region" description="Helical" evidence="5">
    <location>
        <begin position="261"/>
        <end position="276"/>
    </location>
</feature>
<keyword evidence="3 5" id="KW-1133">Transmembrane helix</keyword>
<dbReference type="GO" id="GO:0016874">
    <property type="term" value="F:ligase activity"/>
    <property type="evidence" value="ECO:0007669"/>
    <property type="project" value="UniProtKB-KW"/>
</dbReference>
<reference evidence="7 8" key="1">
    <citation type="submission" date="2021-11" db="EMBL/GenBank/DDBJ databases">
        <authorList>
            <person name="Liang Q."/>
            <person name="Mou H."/>
            <person name="Liu Z."/>
        </authorList>
    </citation>
    <scope>NUCLEOTIDE SEQUENCE [LARGE SCALE GENOMIC DNA]</scope>
    <source>
        <strain evidence="7 8">CHU3</strain>
    </source>
</reference>
<feature type="transmembrane region" description="Helical" evidence="5">
    <location>
        <begin position="191"/>
        <end position="215"/>
    </location>
</feature>
<comment type="subcellular location">
    <subcellularLocation>
        <location evidence="1">Membrane</location>
        <topology evidence="1">Multi-pass membrane protein</topology>
    </subcellularLocation>
</comment>
<gene>
    <name evidence="7" type="ORF">LNV07_18900</name>
</gene>
<evidence type="ECO:0000313" key="8">
    <source>
        <dbReference type="Proteomes" id="UP001209701"/>
    </source>
</evidence>
<organism evidence="7 8">
    <name type="scientific">Roseateles oligotrophus</name>
    <dbReference type="NCBI Taxonomy" id="1769250"/>
    <lineage>
        <taxon>Bacteria</taxon>
        <taxon>Pseudomonadati</taxon>
        <taxon>Pseudomonadota</taxon>
        <taxon>Betaproteobacteria</taxon>
        <taxon>Burkholderiales</taxon>
        <taxon>Sphaerotilaceae</taxon>
        <taxon>Roseateles</taxon>
    </lineage>
</organism>
<evidence type="ECO:0000259" key="6">
    <source>
        <dbReference type="Pfam" id="PF04932"/>
    </source>
</evidence>
<dbReference type="PANTHER" id="PTHR37422">
    <property type="entry name" value="TEICHURONIC ACID BIOSYNTHESIS PROTEIN TUAE"/>
    <property type="match status" value="1"/>
</dbReference>
<dbReference type="RefSeq" id="WP_263572731.1">
    <property type="nucleotide sequence ID" value="NZ_JAJIRN010000008.1"/>
</dbReference>
<keyword evidence="4 5" id="KW-0472">Membrane</keyword>
<keyword evidence="2 5" id="KW-0812">Transmembrane</keyword>
<feature type="transmembrane region" description="Helical" evidence="5">
    <location>
        <begin position="108"/>
        <end position="129"/>
    </location>
</feature>
<feature type="transmembrane region" description="Helical" evidence="5">
    <location>
        <begin position="445"/>
        <end position="463"/>
    </location>
</feature>
<proteinExistence type="predicted"/>
<evidence type="ECO:0000256" key="1">
    <source>
        <dbReference type="ARBA" id="ARBA00004141"/>
    </source>
</evidence>
<dbReference type="Proteomes" id="UP001209701">
    <property type="component" value="Unassembled WGS sequence"/>
</dbReference>
<feature type="transmembrane region" description="Helical" evidence="5">
    <location>
        <begin position="235"/>
        <end position="254"/>
    </location>
</feature>
<evidence type="ECO:0000256" key="5">
    <source>
        <dbReference type="SAM" id="Phobius"/>
    </source>
</evidence>
<feature type="transmembrane region" description="Helical" evidence="5">
    <location>
        <begin position="168"/>
        <end position="184"/>
    </location>
</feature>
<comment type="caution">
    <text evidence="7">The sequence shown here is derived from an EMBL/GenBank/DDBJ whole genome shotgun (WGS) entry which is preliminary data.</text>
</comment>
<evidence type="ECO:0000256" key="4">
    <source>
        <dbReference type="ARBA" id="ARBA00023136"/>
    </source>
</evidence>
<evidence type="ECO:0000256" key="3">
    <source>
        <dbReference type="ARBA" id="ARBA00022989"/>
    </source>
</evidence>
<feature type="transmembrane region" description="Helical" evidence="5">
    <location>
        <begin position="405"/>
        <end position="424"/>
    </location>
</feature>
<protein>
    <submittedName>
        <fullName evidence="7">O-antigen ligase family protein</fullName>
    </submittedName>
</protein>
<name>A0ABT2YJF0_9BURK</name>
<feature type="transmembrane region" description="Helical" evidence="5">
    <location>
        <begin position="469"/>
        <end position="487"/>
    </location>
</feature>
<feature type="transmembrane region" description="Helical" evidence="5">
    <location>
        <begin position="136"/>
        <end position="156"/>
    </location>
</feature>
<evidence type="ECO:0000256" key="2">
    <source>
        <dbReference type="ARBA" id="ARBA00022692"/>
    </source>
</evidence>
<evidence type="ECO:0000313" key="7">
    <source>
        <dbReference type="EMBL" id="MCV2370153.1"/>
    </source>
</evidence>